<dbReference type="OrthoDB" id="9846794at2"/>
<reference evidence="1 2" key="1">
    <citation type="journal article" date="2014" name="PLoS ONE">
        <title>The first complete genome sequence of the class fimbriimonadia in the phylum armatimonadetes.</title>
        <authorList>
            <person name="Hu Z.Y."/>
            <person name="Wang Y.Z."/>
            <person name="Im W.T."/>
            <person name="Wang S.Y."/>
            <person name="Zhao G.P."/>
            <person name="Zheng H.J."/>
            <person name="Quan Z.X."/>
        </authorList>
    </citation>
    <scope>NUCLEOTIDE SEQUENCE [LARGE SCALE GENOMIC DNA]</scope>
    <source>
        <strain evidence="1">Gsoil 348</strain>
    </source>
</reference>
<accession>A0A068NY32</accession>
<gene>
    <name evidence="1" type="ORF">OP10G_4432</name>
</gene>
<dbReference type="AlphaFoldDB" id="A0A068NY32"/>
<dbReference type="RefSeq" id="WP_025228320.1">
    <property type="nucleotide sequence ID" value="NZ_CP007139.1"/>
</dbReference>
<dbReference type="Proteomes" id="UP000027982">
    <property type="component" value="Chromosome"/>
</dbReference>
<evidence type="ECO:0000313" key="1">
    <source>
        <dbReference type="EMBL" id="AIE87800.1"/>
    </source>
</evidence>
<name>A0A068NY32_FIMGI</name>
<sequence length="135" mass="15205">MFPYAASADELNRRDEVLARIVEHVLTNRTIKLPVFDPNLARPNDRFALINIGLEPNDFSGSLGVYRYQFEGEEDLLHLIVTTETGDPLTPEEGQRVASFALSGLSPALIWLRPGELSQHFYFGHDDLVAHLETK</sequence>
<organism evidence="1 2">
    <name type="scientific">Fimbriimonas ginsengisoli Gsoil 348</name>
    <dbReference type="NCBI Taxonomy" id="661478"/>
    <lineage>
        <taxon>Bacteria</taxon>
        <taxon>Bacillati</taxon>
        <taxon>Armatimonadota</taxon>
        <taxon>Fimbriimonadia</taxon>
        <taxon>Fimbriimonadales</taxon>
        <taxon>Fimbriimonadaceae</taxon>
        <taxon>Fimbriimonas</taxon>
    </lineage>
</organism>
<proteinExistence type="predicted"/>
<protein>
    <submittedName>
        <fullName evidence="1">Uncharacterized protein</fullName>
    </submittedName>
</protein>
<dbReference type="KEGG" id="fgi:OP10G_4432"/>
<keyword evidence="2" id="KW-1185">Reference proteome</keyword>
<dbReference type="EMBL" id="CP007139">
    <property type="protein sequence ID" value="AIE87800.1"/>
    <property type="molecule type" value="Genomic_DNA"/>
</dbReference>
<dbReference type="HOGENOM" id="CLU_1882691_0_0_0"/>
<evidence type="ECO:0000313" key="2">
    <source>
        <dbReference type="Proteomes" id="UP000027982"/>
    </source>
</evidence>